<dbReference type="OrthoDB" id="8430972at2"/>
<protein>
    <submittedName>
        <fullName evidence="1">Uncharacterized nucleotidyltransferase</fullName>
    </submittedName>
</protein>
<dbReference type="STRING" id="390270.SAMN04488005_0726"/>
<evidence type="ECO:0000313" key="1">
    <source>
        <dbReference type="EMBL" id="SFR34895.1"/>
    </source>
</evidence>
<dbReference type="GO" id="GO:0016740">
    <property type="term" value="F:transferase activity"/>
    <property type="evidence" value="ECO:0007669"/>
    <property type="project" value="UniProtKB-KW"/>
</dbReference>
<dbReference type="AlphaFoldDB" id="A0A1I6FY76"/>
<dbReference type="Proteomes" id="UP000199478">
    <property type="component" value="Unassembled WGS sequence"/>
</dbReference>
<accession>A0A1I6FY76</accession>
<name>A0A1I6FY76_9RHOB</name>
<keyword evidence="2" id="KW-1185">Reference proteome</keyword>
<gene>
    <name evidence="1" type="ORF">SAMN04488005_0726</name>
</gene>
<sequence>MNSSLLSRRFPNFAWAWPDGGRLQLLQAALNPDETVARQALSDWLSQNDLDDASFPEHRLFAAITSRFGRAIDALPEYPRLVGMHRLHWTQSRLAVSANLPPLQKFVEMGLKPVLLKGAARVALDPTQQKSRSAFDLDLVMPDADFETAAAMLLDDGWQSTRGESALGLKARLSSVRARNFKKGRFGDIDLHRCAYQHIQAHPQFDTALIRDAIPVNYYDLPVFVPCVEERLVMAMGHGAWDGHHHSDWLVDIVGILNSETVDWDKLYAIAQGRRLRGPVAIALSFLAQELDIPLPDDALRRFGAHSARARLRDIPSLILARDAQDLTALQTRARAIVHAAARMRFSGRNAQSDTRQLRRLTRKAQAADTGPMVLSHVAAQSHSGAAGTWTLTANLVFKMPAIRRRIELEINGADRNLGHVQVLHLSKAAGPYSVRFSMDLALEETDFPISLVSLDSKFIQSEPDTPARIKYERLPFAPHLLELRQGKNPG</sequence>
<organism evidence="1 2">
    <name type="scientific">Yoonia tamlensis</name>
    <dbReference type="NCBI Taxonomy" id="390270"/>
    <lineage>
        <taxon>Bacteria</taxon>
        <taxon>Pseudomonadati</taxon>
        <taxon>Pseudomonadota</taxon>
        <taxon>Alphaproteobacteria</taxon>
        <taxon>Rhodobacterales</taxon>
        <taxon>Paracoccaceae</taxon>
        <taxon>Yoonia</taxon>
    </lineage>
</organism>
<proteinExistence type="predicted"/>
<dbReference type="EMBL" id="FOYP01000001">
    <property type="protein sequence ID" value="SFR34895.1"/>
    <property type="molecule type" value="Genomic_DNA"/>
</dbReference>
<keyword evidence="1" id="KW-0808">Transferase</keyword>
<dbReference type="RefSeq" id="WP_090196543.1">
    <property type="nucleotide sequence ID" value="NZ_FOYP01000001.1"/>
</dbReference>
<dbReference type="InterPro" id="IPR039498">
    <property type="entry name" value="NTP_transf_5"/>
</dbReference>
<reference evidence="2" key="1">
    <citation type="submission" date="2016-10" db="EMBL/GenBank/DDBJ databases">
        <authorList>
            <person name="Varghese N."/>
            <person name="Submissions S."/>
        </authorList>
    </citation>
    <scope>NUCLEOTIDE SEQUENCE [LARGE SCALE GENOMIC DNA]</scope>
    <source>
        <strain evidence="2">DSM 26879</strain>
    </source>
</reference>
<evidence type="ECO:0000313" key="2">
    <source>
        <dbReference type="Proteomes" id="UP000199478"/>
    </source>
</evidence>
<dbReference type="Pfam" id="PF14907">
    <property type="entry name" value="NTP_transf_5"/>
    <property type="match status" value="1"/>
</dbReference>